<accession>A0A0A9C461</accession>
<sequence>MLLFTEEVTAKCLFCY</sequence>
<dbReference type="AlphaFoldDB" id="A0A0A9C461"/>
<dbReference type="EMBL" id="GBRH01231563">
    <property type="protein sequence ID" value="JAD66332.1"/>
    <property type="molecule type" value="Transcribed_RNA"/>
</dbReference>
<protein>
    <submittedName>
        <fullName evidence="1">Uncharacterized protein</fullName>
    </submittedName>
</protein>
<reference evidence="1" key="1">
    <citation type="submission" date="2014-09" db="EMBL/GenBank/DDBJ databases">
        <authorList>
            <person name="Magalhaes I.L.F."/>
            <person name="Oliveira U."/>
            <person name="Santos F.R."/>
            <person name="Vidigal T.H.D.A."/>
            <person name="Brescovit A.D."/>
            <person name="Santos A.J."/>
        </authorList>
    </citation>
    <scope>NUCLEOTIDE SEQUENCE</scope>
    <source>
        <tissue evidence="1">Shoot tissue taken approximately 20 cm above the soil surface</tissue>
    </source>
</reference>
<organism evidence="1">
    <name type="scientific">Arundo donax</name>
    <name type="common">Giant reed</name>
    <name type="synonym">Donax arundinaceus</name>
    <dbReference type="NCBI Taxonomy" id="35708"/>
    <lineage>
        <taxon>Eukaryota</taxon>
        <taxon>Viridiplantae</taxon>
        <taxon>Streptophyta</taxon>
        <taxon>Embryophyta</taxon>
        <taxon>Tracheophyta</taxon>
        <taxon>Spermatophyta</taxon>
        <taxon>Magnoliopsida</taxon>
        <taxon>Liliopsida</taxon>
        <taxon>Poales</taxon>
        <taxon>Poaceae</taxon>
        <taxon>PACMAD clade</taxon>
        <taxon>Arundinoideae</taxon>
        <taxon>Arundineae</taxon>
        <taxon>Arundo</taxon>
    </lineage>
</organism>
<proteinExistence type="predicted"/>
<evidence type="ECO:0000313" key="1">
    <source>
        <dbReference type="EMBL" id="JAD66332.1"/>
    </source>
</evidence>
<reference evidence="1" key="2">
    <citation type="journal article" date="2015" name="Data Brief">
        <title>Shoot transcriptome of the giant reed, Arundo donax.</title>
        <authorList>
            <person name="Barrero R.A."/>
            <person name="Guerrero F.D."/>
            <person name="Moolhuijzen P."/>
            <person name="Goolsby J.A."/>
            <person name="Tidwell J."/>
            <person name="Bellgard S.E."/>
            <person name="Bellgard M.I."/>
        </authorList>
    </citation>
    <scope>NUCLEOTIDE SEQUENCE</scope>
    <source>
        <tissue evidence="1">Shoot tissue taken approximately 20 cm above the soil surface</tissue>
    </source>
</reference>
<name>A0A0A9C461_ARUDO</name>